<keyword evidence="2" id="KW-1185">Reference proteome</keyword>
<dbReference type="EMBL" id="LGTQ01000012">
    <property type="protein sequence ID" value="KPM47225.1"/>
    <property type="molecule type" value="Genomic_DNA"/>
</dbReference>
<dbReference type="Pfam" id="PF13376">
    <property type="entry name" value="OmdA"/>
    <property type="match status" value="1"/>
</dbReference>
<evidence type="ECO:0008006" key="3">
    <source>
        <dbReference type="Google" id="ProtNLM"/>
    </source>
</evidence>
<gene>
    <name evidence="1" type="ORF">AFM12_15605</name>
</gene>
<dbReference type="RefSeq" id="WP_055149955.1">
    <property type="nucleotide sequence ID" value="NZ_JXSZ01000012.1"/>
</dbReference>
<organism evidence="1 2">
    <name type="scientific">Jiulongibacter sediminis</name>
    <dbReference type="NCBI Taxonomy" id="1605367"/>
    <lineage>
        <taxon>Bacteria</taxon>
        <taxon>Pseudomonadati</taxon>
        <taxon>Bacteroidota</taxon>
        <taxon>Cytophagia</taxon>
        <taxon>Cytophagales</taxon>
        <taxon>Leadbetterellaceae</taxon>
        <taxon>Jiulongibacter</taxon>
    </lineage>
</organism>
<dbReference type="AlphaFoldDB" id="A0A0P7BZX0"/>
<dbReference type="PATRIC" id="fig|1605367.3.peg.546"/>
<evidence type="ECO:0000313" key="1">
    <source>
        <dbReference type="EMBL" id="KPM47225.1"/>
    </source>
</evidence>
<dbReference type="Proteomes" id="UP000050454">
    <property type="component" value="Unassembled WGS sequence"/>
</dbReference>
<dbReference type="SUPFAM" id="SSF141694">
    <property type="entry name" value="AF2212/PG0164-like"/>
    <property type="match status" value="1"/>
</dbReference>
<protein>
    <recommendedName>
        <fullName evidence="3">DUF1905 domain-containing protein</fullName>
    </recommendedName>
</protein>
<accession>A0A0P7BZX0</accession>
<name>A0A0P7BZX0_9BACT</name>
<dbReference type="STRING" id="1605367.AFM12_15605"/>
<sequence>MSKPIIDKTLLVEKFPGKGGWTYVVIEAATPDSSKPFGWRKVRGTIDHYQLDHYKLMPMGNGKLFLPLKAAIRKAIGKKEGDKVHVILFEDDSTFIVPKDIQACLDDFPKAKSFFESMTESNQKYYVDWIQEAKTMETTVKRINEMIDKLMEGKKMYD</sequence>
<dbReference type="Gene3D" id="2.40.30.100">
    <property type="entry name" value="AF2212/PG0164-like"/>
    <property type="match status" value="1"/>
</dbReference>
<dbReference type="OrthoDB" id="8246703at2"/>
<dbReference type="InterPro" id="IPR037079">
    <property type="entry name" value="AF2212/PG0164-like_sf"/>
</dbReference>
<dbReference type="InterPro" id="IPR015018">
    <property type="entry name" value="DUF1905"/>
</dbReference>
<reference evidence="1 2" key="1">
    <citation type="submission" date="2015-07" db="EMBL/GenBank/DDBJ databases">
        <title>The draft genome sequence of Leadbetterella sp. JN14-9.</title>
        <authorList>
            <person name="Liu Y."/>
            <person name="Du J."/>
            <person name="Shao Z."/>
        </authorList>
    </citation>
    <scope>NUCLEOTIDE SEQUENCE [LARGE SCALE GENOMIC DNA]</scope>
    <source>
        <strain evidence="1 2">JN14-9</strain>
    </source>
</reference>
<evidence type="ECO:0000313" key="2">
    <source>
        <dbReference type="Proteomes" id="UP000050454"/>
    </source>
</evidence>
<comment type="caution">
    <text evidence="1">The sequence shown here is derived from an EMBL/GenBank/DDBJ whole genome shotgun (WGS) entry which is preliminary data.</text>
</comment>
<dbReference type="Pfam" id="PF08922">
    <property type="entry name" value="DUF1905"/>
    <property type="match status" value="1"/>
</dbReference>
<proteinExistence type="predicted"/>